<feature type="domain" description="ABC transmembrane type-1" evidence="8">
    <location>
        <begin position="104"/>
        <end position="293"/>
    </location>
</feature>
<feature type="transmembrane region" description="Helical" evidence="7">
    <location>
        <begin position="106"/>
        <end position="129"/>
    </location>
</feature>
<evidence type="ECO:0000256" key="5">
    <source>
        <dbReference type="ARBA" id="ARBA00022989"/>
    </source>
</evidence>
<keyword evidence="6 7" id="KW-0472">Membrane</keyword>
<dbReference type="PROSITE" id="PS50928">
    <property type="entry name" value="ABC_TM1"/>
    <property type="match status" value="1"/>
</dbReference>
<dbReference type="PANTHER" id="PTHR43744">
    <property type="entry name" value="ABC TRANSPORTER PERMEASE PROTEIN MG189-RELATED-RELATED"/>
    <property type="match status" value="1"/>
</dbReference>
<dbReference type="InterPro" id="IPR000515">
    <property type="entry name" value="MetI-like"/>
</dbReference>
<organism evidence="9 10">
    <name type="scientific">Microbacterium resistens</name>
    <dbReference type="NCBI Taxonomy" id="156977"/>
    <lineage>
        <taxon>Bacteria</taxon>
        <taxon>Bacillati</taxon>
        <taxon>Actinomycetota</taxon>
        <taxon>Actinomycetes</taxon>
        <taxon>Micrococcales</taxon>
        <taxon>Microbacteriaceae</taxon>
        <taxon>Microbacterium</taxon>
    </lineage>
</organism>
<evidence type="ECO:0000313" key="9">
    <source>
        <dbReference type="EMBL" id="UGS25888.1"/>
    </source>
</evidence>
<feature type="transmembrane region" description="Helical" evidence="7">
    <location>
        <begin position="39"/>
        <end position="65"/>
    </location>
</feature>
<dbReference type="EMBL" id="CP082781">
    <property type="protein sequence ID" value="UGS25888.1"/>
    <property type="molecule type" value="Genomic_DNA"/>
</dbReference>
<comment type="subcellular location">
    <subcellularLocation>
        <location evidence="1 7">Cell membrane</location>
        <topology evidence="1 7">Multi-pass membrane protein</topology>
    </subcellularLocation>
</comment>
<protein>
    <submittedName>
        <fullName evidence="9">Carbohydrate ABC transporter permease</fullName>
    </submittedName>
</protein>
<evidence type="ECO:0000256" key="1">
    <source>
        <dbReference type="ARBA" id="ARBA00004651"/>
    </source>
</evidence>
<feature type="transmembrane region" description="Helical" evidence="7">
    <location>
        <begin position="172"/>
        <end position="193"/>
    </location>
</feature>
<proteinExistence type="inferred from homology"/>
<feature type="transmembrane region" description="Helical" evidence="7">
    <location>
        <begin position="272"/>
        <end position="293"/>
    </location>
</feature>
<accession>A0ABY3RPD3</accession>
<comment type="similarity">
    <text evidence="7">Belongs to the binding-protein-dependent transport system permease family.</text>
</comment>
<sequence length="307" mass="34136">MTPTQISPGQSGALQETTRIVLAGKEPPRRRLPRTAGGWVTLVAKALAGAVFVLAALFPLAWMVIAGFKSKTEVIQTPFQFFPEVWHWENYAQIISDPTFLRTLGWTFLGAVLFTVLSLTVNSFAAYAFARLEFRFQRTLWVAVITTMFIPGMTILLTSFIVVTRLSMLDTLAVLVIPGAASAASVFFIRQFYLNIPASLEEAAMLDGCGRFAIFWRIFLPLSKPPFVVMGITAFLAYWNSYVWPIMTVTSPERFVLQQYLATFRSERSTELGLLMAGSVLAAAPVVILFLVFQRQIIGNIKMAGLK</sequence>
<name>A0ABY3RPD3_9MICO</name>
<feature type="transmembrane region" description="Helical" evidence="7">
    <location>
        <begin position="141"/>
        <end position="166"/>
    </location>
</feature>
<dbReference type="Proteomes" id="UP001199642">
    <property type="component" value="Chromosome"/>
</dbReference>
<evidence type="ECO:0000256" key="6">
    <source>
        <dbReference type="ARBA" id="ARBA00023136"/>
    </source>
</evidence>
<evidence type="ECO:0000259" key="8">
    <source>
        <dbReference type="PROSITE" id="PS50928"/>
    </source>
</evidence>
<dbReference type="CDD" id="cd06261">
    <property type="entry name" value="TM_PBP2"/>
    <property type="match status" value="1"/>
</dbReference>
<evidence type="ECO:0000256" key="7">
    <source>
        <dbReference type="RuleBase" id="RU363032"/>
    </source>
</evidence>
<keyword evidence="5 7" id="KW-1133">Transmembrane helix</keyword>
<dbReference type="PANTHER" id="PTHR43744:SF12">
    <property type="entry name" value="ABC TRANSPORTER PERMEASE PROTEIN MG189-RELATED"/>
    <property type="match status" value="1"/>
</dbReference>
<keyword evidence="3" id="KW-1003">Cell membrane</keyword>
<dbReference type="Pfam" id="PF00528">
    <property type="entry name" value="BPD_transp_1"/>
    <property type="match status" value="1"/>
</dbReference>
<keyword evidence="2 7" id="KW-0813">Transport</keyword>
<evidence type="ECO:0000313" key="10">
    <source>
        <dbReference type="Proteomes" id="UP001199642"/>
    </source>
</evidence>
<evidence type="ECO:0000256" key="2">
    <source>
        <dbReference type="ARBA" id="ARBA00022448"/>
    </source>
</evidence>
<evidence type="ECO:0000256" key="4">
    <source>
        <dbReference type="ARBA" id="ARBA00022692"/>
    </source>
</evidence>
<feature type="transmembrane region" description="Helical" evidence="7">
    <location>
        <begin position="214"/>
        <end position="239"/>
    </location>
</feature>
<gene>
    <name evidence="9" type="ORF">K8F61_14720</name>
</gene>
<dbReference type="RefSeq" id="WP_219086105.1">
    <property type="nucleotide sequence ID" value="NZ_CP082781.1"/>
</dbReference>
<keyword evidence="10" id="KW-1185">Reference proteome</keyword>
<keyword evidence="4 7" id="KW-0812">Transmembrane</keyword>
<reference evidence="9 10" key="1">
    <citation type="submission" date="2023-01" db="EMBL/GenBank/DDBJ databases">
        <title>Characterization of estradiol degrading bacteria Microbacterium sp. MZT7 and reveal degrading genes through genome analysis.</title>
        <authorList>
            <person name="Hao P."/>
            <person name="Gao Y."/>
        </authorList>
    </citation>
    <scope>NUCLEOTIDE SEQUENCE [LARGE SCALE GENOMIC DNA]</scope>
    <source>
        <strain evidence="9 10">MZT7</strain>
    </source>
</reference>
<evidence type="ECO:0000256" key="3">
    <source>
        <dbReference type="ARBA" id="ARBA00022475"/>
    </source>
</evidence>